<evidence type="ECO:0000256" key="10">
    <source>
        <dbReference type="ARBA" id="ARBA00023303"/>
    </source>
</evidence>
<keyword evidence="5 11" id="KW-0997">Cell inner membrane</keyword>
<evidence type="ECO:0000256" key="2">
    <source>
        <dbReference type="ARBA" id="ARBA00007254"/>
    </source>
</evidence>
<dbReference type="RefSeq" id="WP_149353392.1">
    <property type="nucleotide sequence ID" value="NZ_VTRV01000132.1"/>
</dbReference>
<feature type="transmembrane region" description="Helical" evidence="11">
    <location>
        <begin position="23"/>
        <end position="44"/>
    </location>
</feature>
<name>A0A5D8YXS0_9GAMM</name>
<keyword evidence="4 11" id="KW-1003">Cell membrane</keyword>
<dbReference type="Gene3D" id="1.10.1200.120">
    <property type="entry name" value="Large-conductance mechanosensitive channel, MscL, domain 1"/>
    <property type="match status" value="1"/>
</dbReference>
<protein>
    <recommendedName>
        <fullName evidence="11">Large-conductance mechanosensitive channel</fullName>
    </recommendedName>
</protein>
<dbReference type="PANTHER" id="PTHR30266:SF2">
    <property type="entry name" value="LARGE-CONDUCTANCE MECHANOSENSITIVE CHANNEL"/>
    <property type="match status" value="1"/>
</dbReference>
<evidence type="ECO:0000256" key="8">
    <source>
        <dbReference type="ARBA" id="ARBA00023065"/>
    </source>
</evidence>
<keyword evidence="10 11" id="KW-0407">Ion channel</keyword>
<feature type="transmembrane region" description="Helical" evidence="11">
    <location>
        <begin position="88"/>
        <end position="109"/>
    </location>
</feature>
<evidence type="ECO:0000256" key="5">
    <source>
        <dbReference type="ARBA" id="ARBA00022519"/>
    </source>
</evidence>
<comment type="subunit">
    <text evidence="11">Homopentamer.</text>
</comment>
<dbReference type="GO" id="GO:0008381">
    <property type="term" value="F:mechanosensitive monoatomic ion channel activity"/>
    <property type="evidence" value="ECO:0007669"/>
    <property type="project" value="UniProtKB-UniRule"/>
</dbReference>
<sequence length="148" mass="16090">MPDSTARHGFLQEFSEFIARGNVVDLAVGVVIGAAFGKIVSALVDGIVMPLLSTATNGIKVDQWKLVLKPAVLGGAGRVVSPEIALKYGAVLQAALDFVIIAFVIFLFLRTYNRLREREPTQAPPPAEDVVLLREIRDLLTQRPRAEP</sequence>
<dbReference type="NCBIfam" id="NF001843">
    <property type="entry name" value="PRK00567.1-4"/>
    <property type="match status" value="1"/>
</dbReference>
<evidence type="ECO:0000256" key="1">
    <source>
        <dbReference type="ARBA" id="ARBA00004651"/>
    </source>
</evidence>
<dbReference type="InterPro" id="IPR037673">
    <property type="entry name" value="MSC/AndL"/>
</dbReference>
<dbReference type="InterPro" id="IPR036019">
    <property type="entry name" value="MscL_channel"/>
</dbReference>
<dbReference type="Proteomes" id="UP000323164">
    <property type="component" value="Unassembled WGS sequence"/>
</dbReference>
<dbReference type="GO" id="GO:0005886">
    <property type="term" value="C:plasma membrane"/>
    <property type="evidence" value="ECO:0007669"/>
    <property type="project" value="UniProtKB-SubCell"/>
</dbReference>
<gene>
    <name evidence="11 12" type="primary">mscL</name>
    <name evidence="12" type="ORF">FW784_11010</name>
</gene>
<evidence type="ECO:0000256" key="9">
    <source>
        <dbReference type="ARBA" id="ARBA00023136"/>
    </source>
</evidence>
<proteinExistence type="inferred from homology"/>
<evidence type="ECO:0000256" key="11">
    <source>
        <dbReference type="HAMAP-Rule" id="MF_00115"/>
    </source>
</evidence>
<evidence type="ECO:0000256" key="4">
    <source>
        <dbReference type="ARBA" id="ARBA00022475"/>
    </source>
</evidence>
<dbReference type="InterPro" id="IPR019823">
    <property type="entry name" value="Mechanosensitive_channel_CS"/>
</dbReference>
<dbReference type="PANTHER" id="PTHR30266">
    <property type="entry name" value="MECHANOSENSITIVE CHANNEL MSCL"/>
    <property type="match status" value="1"/>
</dbReference>
<accession>A0A5D8YXS0</accession>
<evidence type="ECO:0000256" key="3">
    <source>
        <dbReference type="ARBA" id="ARBA00022448"/>
    </source>
</evidence>
<comment type="similarity">
    <text evidence="2 11">Belongs to the MscL family.</text>
</comment>
<dbReference type="NCBIfam" id="TIGR00220">
    <property type="entry name" value="mscL"/>
    <property type="match status" value="1"/>
</dbReference>
<reference evidence="12 13" key="1">
    <citation type="submission" date="2019-08" db="EMBL/GenBank/DDBJ databases">
        <title>Draft genome sequence of Lysobacter sp. UKS-15.</title>
        <authorList>
            <person name="Im W.-T."/>
        </authorList>
    </citation>
    <scope>NUCLEOTIDE SEQUENCE [LARGE SCALE GENOMIC DNA]</scope>
    <source>
        <strain evidence="12 13">UKS-15</strain>
    </source>
</reference>
<keyword evidence="7 11" id="KW-1133">Transmembrane helix</keyword>
<dbReference type="EMBL" id="VTRV01000132">
    <property type="protein sequence ID" value="TZF87545.1"/>
    <property type="molecule type" value="Genomic_DNA"/>
</dbReference>
<dbReference type="AlphaFoldDB" id="A0A5D8YXS0"/>
<dbReference type="SUPFAM" id="SSF81330">
    <property type="entry name" value="Gated mechanosensitive channel"/>
    <property type="match status" value="1"/>
</dbReference>
<keyword evidence="8 11" id="KW-0406">Ion transport</keyword>
<keyword evidence="13" id="KW-1185">Reference proteome</keyword>
<comment type="subcellular location">
    <subcellularLocation>
        <location evidence="11">Cell inner membrane</location>
        <topology evidence="11">Multi-pass membrane protein</topology>
    </subcellularLocation>
    <subcellularLocation>
        <location evidence="1">Cell membrane</location>
        <topology evidence="1">Multi-pass membrane protein</topology>
    </subcellularLocation>
</comment>
<dbReference type="OrthoDB" id="9810350at2"/>
<evidence type="ECO:0000313" key="12">
    <source>
        <dbReference type="EMBL" id="TZF87545.1"/>
    </source>
</evidence>
<evidence type="ECO:0000256" key="7">
    <source>
        <dbReference type="ARBA" id="ARBA00022989"/>
    </source>
</evidence>
<comment type="caution">
    <text evidence="12">The sequence shown here is derived from an EMBL/GenBank/DDBJ whole genome shotgun (WGS) entry which is preliminary data.</text>
</comment>
<dbReference type="Pfam" id="PF01741">
    <property type="entry name" value="MscL"/>
    <property type="match status" value="1"/>
</dbReference>
<dbReference type="HAMAP" id="MF_00115">
    <property type="entry name" value="MscL"/>
    <property type="match status" value="1"/>
</dbReference>
<evidence type="ECO:0000313" key="13">
    <source>
        <dbReference type="Proteomes" id="UP000323164"/>
    </source>
</evidence>
<evidence type="ECO:0000256" key="6">
    <source>
        <dbReference type="ARBA" id="ARBA00022692"/>
    </source>
</evidence>
<organism evidence="12 13">
    <name type="scientific">Cognatilysobacter lacus</name>
    <dbReference type="NCBI Taxonomy" id="1643323"/>
    <lineage>
        <taxon>Bacteria</taxon>
        <taxon>Pseudomonadati</taxon>
        <taxon>Pseudomonadota</taxon>
        <taxon>Gammaproteobacteria</taxon>
        <taxon>Lysobacterales</taxon>
        <taxon>Lysobacteraceae</taxon>
        <taxon>Cognatilysobacter</taxon>
    </lineage>
</organism>
<keyword evidence="9 11" id="KW-0472">Membrane</keyword>
<dbReference type="PROSITE" id="PS01327">
    <property type="entry name" value="MSCL"/>
    <property type="match status" value="1"/>
</dbReference>
<dbReference type="PRINTS" id="PR01264">
    <property type="entry name" value="MECHCHANNEL"/>
</dbReference>
<keyword evidence="3 11" id="KW-0813">Transport</keyword>
<comment type="function">
    <text evidence="11">Channel that opens in response to stretch forces in the membrane lipid bilayer. May participate in the regulation of osmotic pressure changes within the cell.</text>
</comment>
<keyword evidence="6 11" id="KW-0812">Transmembrane</keyword>
<dbReference type="InterPro" id="IPR001185">
    <property type="entry name" value="MS_channel"/>
</dbReference>